<keyword evidence="2" id="KW-1185">Reference proteome</keyword>
<evidence type="ECO:0000313" key="2">
    <source>
        <dbReference type="Proteomes" id="UP000187059"/>
    </source>
</evidence>
<dbReference type="RefSeq" id="WP_076697919.1">
    <property type="nucleotide sequence ID" value="NZ_CP015093.1"/>
</dbReference>
<dbReference type="PIRSF" id="PIRSF028291">
    <property type="entry name" value="UCP028291"/>
    <property type="match status" value="1"/>
</dbReference>
<name>A0A1P8US44_9RHOB</name>
<sequence length="96" mass="10658">MPLHETGTFQTSNASKYLQQLCKHFAHKIDVEYDETSARMALPTGPATLSASGEALRAEISAESDEGLERARGIIDKHLERFAFREGFEKMAWSAA</sequence>
<dbReference type="AlphaFoldDB" id="A0A1P8US44"/>
<dbReference type="EMBL" id="CP015093">
    <property type="protein sequence ID" value="APZ52219.1"/>
    <property type="molecule type" value="Genomic_DNA"/>
</dbReference>
<evidence type="ECO:0008006" key="3">
    <source>
        <dbReference type="Google" id="ProtNLM"/>
    </source>
</evidence>
<accession>A0A1P8US44</accession>
<dbReference type="InterPro" id="IPR014543">
    <property type="entry name" value="UCP028291"/>
</dbReference>
<dbReference type="Gene3D" id="3.30.310.50">
    <property type="entry name" value="Alpha-D-phosphohexomutase, C-terminal domain"/>
    <property type="match status" value="1"/>
</dbReference>
<dbReference type="KEGG" id="paby:Ga0080574_TMP1885"/>
<dbReference type="Pfam" id="PF09981">
    <property type="entry name" value="DUF2218"/>
    <property type="match status" value="1"/>
</dbReference>
<gene>
    <name evidence="1" type="ORF">Ga0080574_TMP1885</name>
</gene>
<proteinExistence type="predicted"/>
<organism evidence="1 2">
    <name type="scientific">Salipiger abyssi</name>
    <dbReference type="NCBI Taxonomy" id="1250539"/>
    <lineage>
        <taxon>Bacteria</taxon>
        <taxon>Pseudomonadati</taxon>
        <taxon>Pseudomonadota</taxon>
        <taxon>Alphaproteobacteria</taxon>
        <taxon>Rhodobacterales</taxon>
        <taxon>Roseobacteraceae</taxon>
        <taxon>Salipiger</taxon>
    </lineage>
</organism>
<reference evidence="1 2" key="1">
    <citation type="submission" date="2016-04" db="EMBL/GenBank/DDBJ databases">
        <title>Deep-sea bacteria in the southern Pacific.</title>
        <authorList>
            <person name="Tang K."/>
        </authorList>
    </citation>
    <scope>NUCLEOTIDE SEQUENCE [LARGE SCALE GENOMIC DNA]</scope>
    <source>
        <strain evidence="1 2">JLT2014</strain>
    </source>
</reference>
<dbReference type="Proteomes" id="UP000187059">
    <property type="component" value="Chromosome"/>
</dbReference>
<evidence type="ECO:0000313" key="1">
    <source>
        <dbReference type="EMBL" id="APZ52219.1"/>
    </source>
</evidence>
<dbReference type="STRING" id="1250539.Ga0080574_TMP1885"/>
<dbReference type="OrthoDB" id="9806511at2"/>
<protein>
    <recommendedName>
        <fullName evidence="3">2,4-dihydroxyhept-2-ene-1,7-dioic acid aldolase</fullName>
    </recommendedName>
</protein>